<name>A0AAJ0XBT9_9GAMM</name>
<dbReference type="AlphaFoldDB" id="A0AAJ0XBT9"/>
<sequence>MEFPAGMAARKTGSRGQAGVKLQRATISANTAEIAGAVSAAPASDQGLRRLHFRLRPGHR</sequence>
<organism evidence="1 2">
    <name type="scientific">Halochromatium glycolicum</name>
    <dbReference type="NCBI Taxonomy" id="85075"/>
    <lineage>
        <taxon>Bacteria</taxon>
        <taxon>Pseudomonadati</taxon>
        <taxon>Pseudomonadota</taxon>
        <taxon>Gammaproteobacteria</taxon>
        <taxon>Chromatiales</taxon>
        <taxon>Chromatiaceae</taxon>
        <taxon>Halochromatium</taxon>
    </lineage>
</organism>
<gene>
    <name evidence="1" type="ORF">CKO40_19660</name>
</gene>
<reference evidence="1" key="1">
    <citation type="submission" date="2017-08" db="EMBL/GenBank/DDBJ databases">
        <authorList>
            <person name="Imhoff J.F."/>
            <person name="Rahn T."/>
            <person name="Kuenzel S."/>
            <person name="Neulinger S.C."/>
        </authorList>
    </citation>
    <scope>NUCLEOTIDE SEQUENCE</scope>
    <source>
        <strain evidence="1">DSM 11080</strain>
    </source>
</reference>
<dbReference type="Proteomes" id="UP001296776">
    <property type="component" value="Unassembled WGS sequence"/>
</dbReference>
<accession>A0AAJ0XBT9</accession>
<evidence type="ECO:0000313" key="2">
    <source>
        <dbReference type="Proteomes" id="UP001296776"/>
    </source>
</evidence>
<proteinExistence type="predicted"/>
<keyword evidence="2" id="KW-1185">Reference proteome</keyword>
<dbReference type="EMBL" id="NRSJ01000048">
    <property type="protein sequence ID" value="MBK1706698.1"/>
    <property type="molecule type" value="Genomic_DNA"/>
</dbReference>
<evidence type="ECO:0000313" key="1">
    <source>
        <dbReference type="EMBL" id="MBK1706698.1"/>
    </source>
</evidence>
<reference evidence="1" key="2">
    <citation type="journal article" date="2020" name="Microorganisms">
        <title>Osmotic Adaptation and Compatible Solute Biosynthesis of Phototrophic Bacteria as Revealed from Genome Analyses.</title>
        <authorList>
            <person name="Imhoff J.F."/>
            <person name="Rahn T."/>
            <person name="Kunzel S."/>
            <person name="Keller A."/>
            <person name="Neulinger S.C."/>
        </authorList>
    </citation>
    <scope>NUCLEOTIDE SEQUENCE</scope>
    <source>
        <strain evidence="1">DSM 11080</strain>
    </source>
</reference>
<protein>
    <submittedName>
        <fullName evidence="1">Uncharacterized protein</fullName>
    </submittedName>
</protein>
<comment type="caution">
    <text evidence="1">The sequence shown here is derived from an EMBL/GenBank/DDBJ whole genome shotgun (WGS) entry which is preliminary data.</text>
</comment>